<dbReference type="Gene3D" id="3.10.400.20">
    <property type="match status" value="1"/>
</dbReference>
<feature type="domain" description="SUI1" evidence="2">
    <location>
        <begin position="607"/>
        <end position="675"/>
    </location>
</feature>
<sequence length="700" mass="73988">MAPPLDLKDLKECRKHLRAGYLSFKTATQLKSKDVKKVTQTLASALNVQGTDDVVQDAILALAGNPKPPITQRKIDGAGGVRLTCICVANERAVAVEIGAGAKASDGGLLIPTCALLWRILDAANTQSTTQPWTTVFCPPFVAEKVLGGANLMAPGVLAVLRGGTDDGSDAAAPLEPGTPVALSVPGNPVPFATGVLGRAVSELPWIRGKHEGFDEGIAVHVITCFGDGLWELAGRPVPNVGFRAPASGSTMSVTSIGIAVAGLEAQEDDDESDGDEDGDDDDDDDDDDNEKDNNDAGRSVNTAQTSSGNETEETQGIDGDGSGGEEEDWMLLCFLQAIKTRLAPKGVAKAKKVFPLAMNDVYANHMRPCRPCGVNLDAKKSRYGSLRKFFEAAACDDTFEEGGALVSLTRPKPPSNEPMISSVTADHPLLAEFRPWPQHATHEAAERDEESAARRAAGECTAFELAPLTIRRVLRATTMAQVEVLGGSLGASPASVYVEEADKGNANLKACIAAHVVRQQEGGDAALPRGNDPVTLDPTLVDALFPPNQRSKLWSADVPLPTSLPFHDVASRLERALDAVWRVAGGTLRKECTYATLPPVELRTYKEKGHALTSVGGLDKYGVDVEAAAVGLKSAMGCAARVERTPKAAGGETTLLVVQGAREGTLADYLVDAMRLHRSCLCVVQAKGVKERSKDKLKL</sequence>
<evidence type="ECO:0000259" key="2">
    <source>
        <dbReference type="PROSITE" id="PS50296"/>
    </source>
</evidence>
<protein>
    <recommendedName>
        <fullName evidence="2">SUI1 domain-containing protein</fullName>
    </recommendedName>
</protein>
<dbReference type="AlphaFoldDB" id="A0A830HEZ3"/>
<evidence type="ECO:0000256" key="1">
    <source>
        <dbReference type="SAM" id="MobiDB-lite"/>
    </source>
</evidence>
<dbReference type="SUPFAM" id="SSF88697">
    <property type="entry name" value="PUA domain-like"/>
    <property type="match status" value="1"/>
</dbReference>
<proteinExistence type="predicted"/>
<dbReference type="InterPro" id="IPR039757">
    <property type="entry name" value="EIF2D"/>
</dbReference>
<dbReference type="Proteomes" id="UP000660262">
    <property type="component" value="Unassembled WGS sequence"/>
</dbReference>
<dbReference type="OrthoDB" id="199771at2759"/>
<name>A0A830HEZ3_9CHLO</name>
<dbReference type="InterPro" id="IPR015947">
    <property type="entry name" value="PUA-like_sf"/>
</dbReference>
<gene>
    <name evidence="3" type="ORF">PPROV_000294500</name>
</gene>
<organism evidence="3 4">
    <name type="scientific">Pycnococcus provasolii</name>
    <dbReference type="NCBI Taxonomy" id="41880"/>
    <lineage>
        <taxon>Eukaryota</taxon>
        <taxon>Viridiplantae</taxon>
        <taxon>Chlorophyta</taxon>
        <taxon>Pseudoscourfieldiophyceae</taxon>
        <taxon>Pseudoscourfieldiales</taxon>
        <taxon>Pycnococcaceae</taxon>
        <taxon>Pycnococcus</taxon>
    </lineage>
</organism>
<dbReference type="PROSITE" id="PS50890">
    <property type="entry name" value="PUA"/>
    <property type="match status" value="1"/>
</dbReference>
<dbReference type="PROSITE" id="PS50296">
    <property type="entry name" value="SUI1"/>
    <property type="match status" value="1"/>
</dbReference>
<dbReference type="PANTHER" id="PTHR12217">
    <property type="entry name" value="EUKARYOTIC TRANSLATION INITIATION FACTOR 2D"/>
    <property type="match status" value="1"/>
</dbReference>
<feature type="region of interest" description="Disordered" evidence="1">
    <location>
        <begin position="265"/>
        <end position="324"/>
    </location>
</feature>
<dbReference type="Pfam" id="PF26292">
    <property type="entry name" value="PUA_elF2D"/>
    <property type="match status" value="1"/>
</dbReference>
<keyword evidence="4" id="KW-1185">Reference proteome</keyword>
<dbReference type="InterPro" id="IPR057429">
    <property type="entry name" value="WH_eIF2D"/>
</dbReference>
<dbReference type="EMBL" id="BNJQ01000007">
    <property type="protein sequence ID" value="GHP04191.1"/>
    <property type="molecule type" value="Genomic_DNA"/>
</dbReference>
<dbReference type="Pfam" id="PF25304">
    <property type="entry name" value="WHD_eIF2D"/>
    <property type="match status" value="1"/>
</dbReference>
<evidence type="ECO:0000313" key="4">
    <source>
        <dbReference type="Proteomes" id="UP000660262"/>
    </source>
</evidence>
<dbReference type="InterPro" id="IPR001950">
    <property type="entry name" value="SUI1"/>
</dbReference>
<dbReference type="Gene3D" id="3.30.780.10">
    <property type="entry name" value="SUI1-like domain"/>
    <property type="match status" value="1"/>
</dbReference>
<dbReference type="GO" id="GO:0003743">
    <property type="term" value="F:translation initiation factor activity"/>
    <property type="evidence" value="ECO:0007669"/>
    <property type="project" value="InterPro"/>
</dbReference>
<dbReference type="PANTHER" id="PTHR12217:SF4">
    <property type="entry name" value="EUKARYOTIC TRANSLATION INITIATION FACTOR 2D"/>
    <property type="match status" value="1"/>
</dbReference>
<feature type="compositionally biased region" description="Polar residues" evidence="1">
    <location>
        <begin position="300"/>
        <end position="310"/>
    </location>
</feature>
<dbReference type="InterPro" id="IPR048248">
    <property type="entry name" value="PUA_eIF2d-like"/>
</dbReference>
<feature type="compositionally biased region" description="Acidic residues" evidence="1">
    <location>
        <begin position="266"/>
        <end position="291"/>
    </location>
</feature>
<evidence type="ECO:0000313" key="3">
    <source>
        <dbReference type="EMBL" id="GHP04191.1"/>
    </source>
</evidence>
<dbReference type="GO" id="GO:0001731">
    <property type="term" value="P:formation of translation preinitiation complex"/>
    <property type="evidence" value="ECO:0007669"/>
    <property type="project" value="InterPro"/>
</dbReference>
<reference evidence="3" key="1">
    <citation type="submission" date="2020-10" db="EMBL/GenBank/DDBJ databases">
        <title>Unveiling of a novel bifunctional photoreceptor, Dualchrome1, isolated from a cosmopolitan green alga.</title>
        <authorList>
            <person name="Suzuki S."/>
            <person name="Kawachi M."/>
        </authorList>
    </citation>
    <scope>NUCLEOTIDE SEQUENCE</scope>
    <source>
        <strain evidence="3">NIES 2893</strain>
    </source>
</reference>
<comment type="caution">
    <text evidence="3">The sequence shown here is derived from an EMBL/GenBank/DDBJ whole genome shotgun (WGS) entry which is preliminary data.</text>
</comment>
<accession>A0A830HEZ3</accession>